<dbReference type="EMBL" id="AOMB01000007">
    <property type="protein sequence ID" value="EMA41108.1"/>
    <property type="molecule type" value="Genomic_DNA"/>
</dbReference>
<dbReference type="InterPro" id="IPR012569">
    <property type="entry name" value="Inl_IR"/>
</dbReference>
<dbReference type="PATRIC" id="fig|1132509.6.peg.682"/>
<proteinExistence type="predicted"/>
<feature type="region of interest" description="Disordered" evidence="1">
    <location>
        <begin position="229"/>
        <end position="281"/>
    </location>
</feature>
<sequence length="815" mass="84003">MKFQLRSGRSIAILAVAVAMVVAVGALAGGVTGQTSGTTQAPDLQSVGDFEYDAGNDTTNVTFSFDEEVDLTSSGGNFRLVPTDGGTDIGGQNVGGNGTANLSVEYSGQVTESDVARGVVQQNTVRVAGEGDETNNPTQAADVSNDGNSADPDLVNVTVNESTNSLIYAFDEPVSVESDSGFEAYAENATTMGGSVATDSLTTPTLVSVTFDQYDVSEVVGAAVTEGTVSNASDSNRTNSLDGVTVSDESPPAFSKCGGSGTDDTGDAGNASGPTQAPDLVGIDNVTYRQNPEDTNCQTLVEFDFDEPVNTQGGAGNFQLVPIDGGQTYDGNNEIVGERTNTTSLTVPFDGRIDPSTIARGFVDANTVRTMGENDSTLNPKQAADLNNDGNTANPDLVSITRSSAPDGALLYEFDEEVGEVGDTSGFNFYDGTGTETDAQEVATTDDPTTLSVSFEEGANVSTTAVGGSVDANAVVGTDTTREDGDVNQPDEVEITGNESIQCGNATTVENGSGPTAAPDLEAIDGFCTGNLASINGQQTFVNFTFDQPVDIRGGAGNFQLVPVDSTDFENQLFDGQGEVVAGNGTKTVTVAFAENVTQSDVARGFVDADTVAALDGQSPPTNPKQAADVSNDGNTANPDLVSVSPGGTDQLRFEFDEEITEPGDTSGFNFYDANGTEVDAQNLNRTNDSSVISVYFEPQANVSENAVGGSVDANAVVGTETTREDGDVNQPDEVELDGSSGPAPVGSATDPPTDPDGDGKYEDVNGDGSLTQADAQVLFANLDSLQGDSAFDFDDDGSVTRADAQALYDEWADN</sequence>
<keyword evidence="4" id="KW-1185">Reference proteome</keyword>
<dbReference type="RefSeq" id="WP_007690698.1">
    <property type="nucleotide sequence ID" value="NZ_AJRK01000403.1"/>
</dbReference>
<evidence type="ECO:0000259" key="2">
    <source>
        <dbReference type="Pfam" id="PF08191"/>
    </source>
</evidence>
<evidence type="ECO:0000313" key="4">
    <source>
        <dbReference type="Proteomes" id="UP000011566"/>
    </source>
</evidence>
<feature type="region of interest" description="Disordered" evidence="1">
    <location>
        <begin position="129"/>
        <end position="150"/>
    </location>
</feature>
<protein>
    <submittedName>
        <fullName evidence="3">Putative cell surface protein</fullName>
    </submittedName>
</protein>
<organism evidence="3 4">
    <name type="scientific">Halococcus hamelinensis 100A6</name>
    <dbReference type="NCBI Taxonomy" id="1132509"/>
    <lineage>
        <taxon>Archaea</taxon>
        <taxon>Methanobacteriati</taxon>
        <taxon>Methanobacteriota</taxon>
        <taxon>Stenosarchaea group</taxon>
        <taxon>Halobacteria</taxon>
        <taxon>Halobacteriales</taxon>
        <taxon>Halococcaceae</taxon>
        <taxon>Halococcus</taxon>
    </lineage>
</organism>
<comment type="caution">
    <text evidence="3">The sequence shown here is derived from an EMBL/GenBank/DDBJ whole genome shotgun (WGS) entry which is preliminary data.</text>
</comment>
<dbReference type="AlphaFoldDB" id="M0M6T6"/>
<name>M0M6T6_9EURY</name>
<dbReference type="Pfam" id="PF08191">
    <property type="entry name" value="LRR_adjacent"/>
    <property type="match status" value="2"/>
</dbReference>
<reference evidence="3 4" key="1">
    <citation type="journal article" date="2014" name="PLoS Genet.">
        <title>Phylogenetically driven sequencing of extremely halophilic archaea reveals strategies for static and dynamic osmo-response.</title>
        <authorList>
            <person name="Becker E.A."/>
            <person name="Seitzer P.M."/>
            <person name="Tritt A."/>
            <person name="Larsen D."/>
            <person name="Krusor M."/>
            <person name="Yao A.I."/>
            <person name="Wu D."/>
            <person name="Madern D."/>
            <person name="Eisen J.A."/>
            <person name="Darling A.E."/>
            <person name="Facciotti M.T."/>
        </authorList>
    </citation>
    <scope>NUCLEOTIDE SEQUENCE [LARGE SCALE GENOMIC DNA]</scope>
    <source>
        <strain evidence="3 4">100A6</strain>
    </source>
</reference>
<accession>M0M6T6</accession>
<dbReference type="Proteomes" id="UP000011566">
    <property type="component" value="Unassembled WGS sequence"/>
</dbReference>
<dbReference type="OrthoDB" id="212660at2157"/>
<feature type="region of interest" description="Disordered" evidence="1">
    <location>
        <begin position="721"/>
        <end position="770"/>
    </location>
</feature>
<feature type="compositionally biased region" description="Polar residues" evidence="1">
    <location>
        <begin position="229"/>
        <end position="242"/>
    </location>
</feature>
<feature type="domain" description="Internalin Ig-like inter-repeat region" evidence="2">
    <location>
        <begin position="142"/>
        <end position="179"/>
    </location>
</feature>
<evidence type="ECO:0000313" key="3">
    <source>
        <dbReference type="EMBL" id="EMA41108.1"/>
    </source>
</evidence>
<gene>
    <name evidence="3" type="ORF">C447_02887</name>
</gene>
<feature type="region of interest" description="Disordered" evidence="1">
    <location>
        <begin position="614"/>
        <end position="649"/>
    </location>
</feature>
<feature type="domain" description="Internalin Ig-like inter-repeat region" evidence="2">
    <location>
        <begin position="629"/>
        <end position="669"/>
    </location>
</feature>
<feature type="compositionally biased region" description="Polar residues" evidence="1">
    <location>
        <begin position="134"/>
        <end position="148"/>
    </location>
</feature>
<evidence type="ECO:0000256" key="1">
    <source>
        <dbReference type="SAM" id="MobiDB-lite"/>
    </source>
</evidence>
<dbReference type="eggNOG" id="arCOG03611">
    <property type="taxonomic scope" value="Archaea"/>
</dbReference>